<keyword evidence="12" id="KW-1278">Translocase</keyword>
<evidence type="ECO:0000256" key="13">
    <source>
        <dbReference type="ARBA" id="ARBA00023065"/>
    </source>
</evidence>
<dbReference type="EMBL" id="VJWA01000002">
    <property type="protein sequence ID" value="TRW14096.1"/>
    <property type="molecule type" value="Genomic_DNA"/>
</dbReference>
<dbReference type="NCBIfam" id="TIGR01026">
    <property type="entry name" value="fliI_yscN"/>
    <property type="match status" value="1"/>
</dbReference>
<evidence type="ECO:0000256" key="8">
    <source>
        <dbReference type="ARBA" id="ARBA00022781"/>
    </source>
</evidence>
<dbReference type="SMART" id="SM00382">
    <property type="entry name" value="AAA"/>
    <property type="match status" value="1"/>
</dbReference>
<keyword evidence="14" id="KW-1006">Bacterial flagellum protein export</keyword>
<evidence type="ECO:0000256" key="14">
    <source>
        <dbReference type="ARBA" id="ARBA00023225"/>
    </source>
</evidence>
<accession>A0A552U7A6</accession>
<evidence type="ECO:0000256" key="11">
    <source>
        <dbReference type="ARBA" id="ARBA00022927"/>
    </source>
</evidence>
<dbReference type="FunFam" id="3.40.50.12240:FF:000002">
    <property type="entry name" value="Flagellum-specific ATP synthase FliI"/>
    <property type="match status" value="1"/>
</dbReference>
<comment type="similarity">
    <text evidence="2">Belongs to the ATPase alpha/beta chains family.</text>
</comment>
<sequence length="436" mass="44251">MTATAALASLARAATVHPPTPPRAGGRVLAFDGLTIEAGGLDLGVGAVCGVGPDTRPAEVIGFRDGRTLLMALARTGPLLPGAGVVPLADAGRVSVGEALLGRILDGGGRPLDGGPVPRTTARVALDSPAANPLTRGGVRQVLDCGIRVVNALLTLGRGQRVGIMAGSGVGKSVLLGQIARACAADIVVVALIGERGREIGDFVTHQIDAATRARTILIAVAADDAPLLRVRGTMRAHAVAAHFASSGRHVLLIVDSLTRVAHAQREIGLALGEGAAARGYPPSAIALVPRLVERAGNDAVGGGSVTAIYTVLADGDDMNDPVVDAARGVLDGHIVLSRAVAQRGIYPAIDIAASVSRSMHDLVDDAHAAAAAAFRRDHALVEANRDLVLMGAYAPGADAALDAAFARVPAMEALRRQGRAEVCDFATARAALIAT</sequence>
<comment type="subcellular location">
    <subcellularLocation>
        <location evidence="1">Cytoplasm</location>
    </subcellularLocation>
</comment>
<evidence type="ECO:0000256" key="9">
    <source>
        <dbReference type="ARBA" id="ARBA00022795"/>
    </source>
</evidence>
<dbReference type="GO" id="GO:0030257">
    <property type="term" value="C:type III protein secretion system complex"/>
    <property type="evidence" value="ECO:0007669"/>
    <property type="project" value="InterPro"/>
</dbReference>
<evidence type="ECO:0000259" key="17">
    <source>
        <dbReference type="SMART" id="SM00382"/>
    </source>
</evidence>
<dbReference type="RefSeq" id="WP_144237302.1">
    <property type="nucleotide sequence ID" value="NZ_VJWA01000002.1"/>
</dbReference>
<keyword evidence="9" id="KW-1005">Bacterial flagellum biogenesis</keyword>
<gene>
    <name evidence="18" type="ORF">FMM06_10210</name>
</gene>
<dbReference type="EC" id="7.1.2.2" evidence="3"/>
<dbReference type="GO" id="GO:0046933">
    <property type="term" value="F:proton-transporting ATP synthase activity, rotational mechanism"/>
    <property type="evidence" value="ECO:0007669"/>
    <property type="project" value="TreeGrafter"/>
</dbReference>
<dbReference type="GO" id="GO:0044781">
    <property type="term" value="P:bacterial-type flagellum organization"/>
    <property type="evidence" value="ECO:0007669"/>
    <property type="project" value="UniProtKB-KW"/>
</dbReference>
<keyword evidence="19" id="KW-1185">Reference proteome</keyword>
<keyword evidence="11" id="KW-0653">Protein transport</keyword>
<keyword evidence="5" id="KW-0813">Transport</keyword>
<evidence type="ECO:0000256" key="4">
    <source>
        <dbReference type="ARBA" id="ARBA00020580"/>
    </source>
</evidence>
<organism evidence="18 19">
    <name type="scientific">Glacieibacterium frigidum</name>
    <dbReference type="NCBI Taxonomy" id="2593303"/>
    <lineage>
        <taxon>Bacteria</taxon>
        <taxon>Pseudomonadati</taxon>
        <taxon>Pseudomonadota</taxon>
        <taxon>Alphaproteobacteria</taxon>
        <taxon>Sphingomonadales</taxon>
        <taxon>Sphingosinicellaceae</taxon>
        <taxon>Glacieibacterium</taxon>
    </lineage>
</organism>
<evidence type="ECO:0000256" key="10">
    <source>
        <dbReference type="ARBA" id="ARBA00022840"/>
    </source>
</evidence>
<evidence type="ECO:0000256" key="6">
    <source>
        <dbReference type="ARBA" id="ARBA00022490"/>
    </source>
</evidence>
<proteinExistence type="inferred from homology"/>
<dbReference type="AlphaFoldDB" id="A0A552U7A6"/>
<keyword evidence="10" id="KW-0067">ATP-binding</keyword>
<evidence type="ECO:0000256" key="2">
    <source>
        <dbReference type="ARBA" id="ARBA00008936"/>
    </source>
</evidence>
<evidence type="ECO:0000256" key="7">
    <source>
        <dbReference type="ARBA" id="ARBA00022741"/>
    </source>
</evidence>
<dbReference type="InterPro" id="IPR050053">
    <property type="entry name" value="ATPase_alpha/beta_chains"/>
</dbReference>
<dbReference type="GO" id="GO:0005737">
    <property type="term" value="C:cytoplasm"/>
    <property type="evidence" value="ECO:0007669"/>
    <property type="project" value="UniProtKB-SubCell"/>
</dbReference>
<dbReference type="GO" id="GO:0005524">
    <property type="term" value="F:ATP binding"/>
    <property type="evidence" value="ECO:0007669"/>
    <property type="project" value="UniProtKB-KW"/>
</dbReference>
<evidence type="ECO:0000256" key="16">
    <source>
        <dbReference type="ARBA" id="ARBA00034006"/>
    </source>
</evidence>
<dbReference type="InterPro" id="IPR005714">
    <property type="entry name" value="ATPase_T3SS_FliI/YscN"/>
</dbReference>
<dbReference type="InterPro" id="IPR020003">
    <property type="entry name" value="ATPase_a/bsu_AS"/>
</dbReference>
<keyword evidence="8" id="KW-0375">Hydrogen ion transport</keyword>
<dbReference type="GO" id="GO:0030254">
    <property type="term" value="P:protein secretion by the type III secretion system"/>
    <property type="evidence" value="ECO:0007669"/>
    <property type="project" value="InterPro"/>
</dbReference>
<comment type="catalytic activity">
    <reaction evidence="16">
        <text>ATP + H2O + cellular proteinSide 1 = ADP + phosphate + cellular proteinSide 2.</text>
        <dbReference type="EC" id="7.4.2.8"/>
    </reaction>
</comment>
<dbReference type="PANTHER" id="PTHR15184:SF81">
    <property type="entry name" value="FLAGELLUM-SPECIFIC ATP SYNTHASE"/>
    <property type="match status" value="1"/>
</dbReference>
<keyword evidence="6" id="KW-0963">Cytoplasm</keyword>
<keyword evidence="7" id="KW-0547">Nucleotide-binding</keyword>
<dbReference type="GO" id="GO:0008564">
    <property type="term" value="F:protein-exporting ATPase activity"/>
    <property type="evidence" value="ECO:0007669"/>
    <property type="project" value="UniProtKB-EC"/>
</dbReference>
<evidence type="ECO:0000313" key="19">
    <source>
        <dbReference type="Proteomes" id="UP000317894"/>
    </source>
</evidence>
<comment type="caution">
    <text evidence="18">The sequence shown here is derived from an EMBL/GenBank/DDBJ whole genome shotgun (WGS) entry which is preliminary data.</text>
</comment>
<dbReference type="Gene3D" id="3.40.50.12240">
    <property type="match status" value="1"/>
</dbReference>
<dbReference type="InterPro" id="IPR027417">
    <property type="entry name" value="P-loop_NTPase"/>
</dbReference>
<reference evidence="18 19" key="1">
    <citation type="submission" date="2019-07" db="EMBL/GenBank/DDBJ databases">
        <title>Novel species isolated from glacier.</title>
        <authorList>
            <person name="Liu Q."/>
            <person name="Xin Y.-H."/>
        </authorList>
    </citation>
    <scope>NUCLEOTIDE SEQUENCE [LARGE SCALE GENOMIC DNA]</scope>
    <source>
        <strain evidence="18 19">LB1R16</strain>
    </source>
</reference>
<evidence type="ECO:0000256" key="3">
    <source>
        <dbReference type="ARBA" id="ARBA00012473"/>
    </source>
</evidence>
<evidence type="ECO:0000256" key="1">
    <source>
        <dbReference type="ARBA" id="ARBA00004496"/>
    </source>
</evidence>
<keyword evidence="13" id="KW-0406">Ion transport</keyword>
<name>A0A552U7A6_9SPHN</name>
<dbReference type="InterPro" id="IPR003593">
    <property type="entry name" value="AAA+_ATPase"/>
</dbReference>
<dbReference type="GO" id="GO:0016887">
    <property type="term" value="F:ATP hydrolysis activity"/>
    <property type="evidence" value="ECO:0007669"/>
    <property type="project" value="InterPro"/>
</dbReference>
<evidence type="ECO:0000256" key="15">
    <source>
        <dbReference type="ARBA" id="ARBA00023310"/>
    </source>
</evidence>
<evidence type="ECO:0000256" key="5">
    <source>
        <dbReference type="ARBA" id="ARBA00022448"/>
    </source>
</evidence>
<keyword evidence="15" id="KW-0066">ATP synthesis</keyword>
<dbReference type="SUPFAM" id="SSF52540">
    <property type="entry name" value="P-loop containing nucleoside triphosphate hydrolases"/>
    <property type="match status" value="1"/>
</dbReference>
<dbReference type="Pfam" id="PF00006">
    <property type="entry name" value="ATP-synt_ab"/>
    <property type="match status" value="1"/>
</dbReference>
<evidence type="ECO:0000313" key="18">
    <source>
        <dbReference type="EMBL" id="TRW14096.1"/>
    </source>
</evidence>
<dbReference type="PROSITE" id="PS00152">
    <property type="entry name" value="ATPASE_ALPHA_BETA"/>
    <property type="match status" value="1"/>
</dbReference>
<evidence type="ECO:0000256" key="12">
    <source>
        <dbReference type="ARBA" id="ARBA00022967"/>
    </source>
</evidence>
<protein>
    <recommendedName>
        <fullName evidence="4">Flagellum-specific ATP synthase</fullName>
        <ecNumber evidence="3">7.1.2.2</ecNumber>
    </recommendedName>
</protein>
<dbReference type="Pfam" id="PF18269">
    <property type="entry name" value="T3SS_ATPase_C"/>
    <property type="match status" value="1"/>
</dbReference>
<dbReference type="PANTHER" id="PTHR15184">
    <property type="entry name" value="ATP SYNTHASE"/>
    <property type="match status" value="1"/>
</dbReference>
<dbReference type="InterPro" id="IPR040627">
    <property type="entry name" value="T3SS_ATPase_C"/>
</dbReference>
<dbReference type="Proteomes" id="UP000317894">
    <property type="component" value="Unassembled WGS sequence"/>
</dbReference>
<dbReference type="InterPro" id="IPR000194">
    <property type="entry name" value="ATPase_F1/V1/A1_a/bsu_nucl-bd"/>
</dbReference>
<dbReference type="OrthoDB" id="9803053at2"/>
<feature type="domain" description="AAA+ ATPase" evidence="17">
    <location>
        <begin position="158"/>
        <end position="341"/>
    </location>
</feature>